<dbReference type="EMBL" id="JABXXO010000009">
    <property type="protein sequence ID" value="KAF7770352.1"/>
    <property type="molecule type" value="Genomic_DNA"/>
</dbReference>
<accession>A0A8H7C877</accession>
<dbReference type="InterPro" id="IPR024687">
    <property type="entry name" value="MMS19_C"/>
</dbReference>
<dbReference type="Gene3D" id="1.25.10.10">
    <property type="entry name" value="Leucine-rich Repeat Variant"/>
    <property type="match status" value="1"/>
</dbReference>
<dbReference type="GO" id="GO:0016226">
    <property type="term" value="P:iron-sulfur cluster assembly"/>
    <property type="evidence" value="ECO:0007669"/>
    <property type="project" value="UniProtKB-UniRule"/>
</dbReference>
<dbReference type="SUPFAM" id="SSF48371">
    <property type="entry name" value="ARM repeat"/>
    <property type="match status" value="1"/>
</dbReference>
<comment type="function">
    <text evidence="5">Key component of the cytosolic iron-sulfur protein assembly (CIA) complex, a multiprotein complex that mediates the incorporation of iron-sulfur cluster into apoproteins specifically involved in DNA metabolism and genomic integrity. In the CIA complex, MMS19 acts as an adapter between early-acting CIA components and a subset of cellular target iron-sulfur proteins.</text>
</comment>
<name>A0A8H7C877_AGABI</name>
<evidence type="ECO:0000256" key="5">
    <source>
        <dbReference type="RuleBase" id="RU367072"/>
    </source>
</evidence>
<dbReference type="InterPro" id="IPR029240">
    <property type="entry name" value="MMS19_N"/>
</dbReference>
<dbReference type="PANTHER" id="PTHR12891">
    <property type="entry name" value="DNA REPAIR/TRANSCRIPTION PROTEIN MET18/MMS19"/>
    <property type="match status" value="1"/>
</dbReference>
<comment type="caution">
    <text evidence="8">The sequence shown here is derived from an EMBL/GenBank/DDBJ whole genome shotgun (WGS) entry which is preliminary data.</text>
</comment>
<evidence type="ECO:0000313" key="8">
    <source>
        <dbReference type="EMBL" id="KAF7770352.1"/>
    </source>
</evidence>
<dbReference type="Pfam" id="PF14500">
    <property type="entry name" value="MMS19_N"/>
    <property type="match status" value="1"/>
</dbReference>
<protein>
    <recommendedName>
        <fullName evidence="5">MMS19 nucleotide excision repair protein</fullName>
    </recommendedName>
</protein>
<proteinExistence type="inferred from homology"/>
<dbReference type="GO" id="GO:0051604">
    <property type="term" value="P:protein maturation"/>
    <property type="evidence" value="ECO:0007669"/>
    <property type="project" value="UniProtKB-UniRule"/>
</dbReference>
<keyword evidence="4 5" id="KW-0539">Nucleus</keyword>
<evidence type="ECO:0000313" key="9">
    <source>
        <dbReference type="Proteomes" id="UP000629468"/>
    </source>
</evidence>
<dbReference type="GO" id="GO:0006281">
    <property type="term" value="P:DNA repair"/>
    <property type="evidence" value="ECO:0007669"/>
    <property type="project" value="UniProtKB-UniRule"/>
</dbReference>
<feature type="domain" description="MMS19 N-terminal" evidence="7">
    <location>
        <begin position="38"/>
        <end position="298"/>
    </location>
</feature>
<evidence type="ECO:0000256" key="4">
    <source>
        <dbReference type="ARBA" id="ARBA00023242"/>
    </source>
</evidence>
<dbReference type="GO" id="GO:0005634">
    <property type="term" value="C:nucleus"/>
    <property type="evidence" value="ECO:0007669"/>
    <property type="project" value="UniProtKB-SubCell"/>
</dbReference>
<gene>
    <name evidence="8" type="ORF">Agabi119p4_6326</name>
</gene>
<comment type="subcellular location">
    <subcellularLocation>
        <location evidence="1 5">Nucleus</location>
    </subcellularLocation>
</comment>
<feature type="domain" description="MMS19 C-terminal" evidence="6">
    <location>
        <begin position="552"/>
        <end position="1020"/>
    </location>
</feature>
<organism evidence="8 9">
    <name type="scientific">Agaricus bisporus var. burnettii</name>
    <dbReference type="NCBI Taxonomy" id="192524"/>
    <lineage>
        <taxon>Eukaryota</taxon>
        <taxon>Fungi</taxon>
        <taxon>Dikarya</taxon>
        <taxon>Basidiomycota</taxon>
        <taxon>Agaricomycotina</taxon>
        <taxon>Agaricomycetes</taxon>
        <taxon>Agaricomycetidae</taxon>
        <taxon>Agaricales</taxon>
        <taxon>Agaricineae</taxon>
        <taxon>Agaricaceae</taxon>
        <taxon>Agaricus</taxon>
    </lineage>
</organism>
<keyword evidence="5" id="KW-0227">DNA damage</keyword>
<dbReference type="AlphaFoldDB" id="A0A8H7C877"/>
<sequence>MENTERLIRTWIATEKEEEVEEIVAELSADRTNFVNVVKGLGEYLTADEEDLRRKGVEFLSLILASLPTEKVNKQSTRVLSTFYCGKLEDFGTVIPALKGIQTLVKLPTCSALEVQSILRSMFSHVRVKGLVQSVRFVVFSILDSLVANHREVLQVMGKEFLDGYVGLADGEKDPRILILAFAIARVILIEFDIRERIETLFNITFCYFPITFRPPPNDPYGISADDLRNALRGCLSATPYFGPLAIPVFLEKLLAGTRVSKRDTLETMGICLPVYGSALAQAEGRKLWNSLKLEIFQPTDTANQEEALRTTQILVKTIYEADKSGEDDTDIKGLARDACEECISILKEPEKSQANAAAKVLCAFMSTTPSVAKYTISQAIPHLVKLFHSPDEAGNRGPILTVLSEFIITARDSSSKLSSQPARTDDDMEIESTVPPLLPYKDSVLGVLTVGLKTASSRRPALAGLQGMVTSENLLNDAELTFVVHNVNEIMEAAADDPDGASAVLDLLSTVSNINARIVEEQTLPLLFSSIPGVPPARDAIQERVKILDALSALEALCVQAQLFETMVIRLTTKLDLICVPNVSSVASQSTTIEELELYAAYAHWILTTVVKTLQKKIDKDHPDVAKYIDRLVPKLFNLLVSAAFTVSDESSDLSEERQLWRKRVGVATDHRLVKKAGELVTLVVQTLPLERQESYAALLYDALLGGNIKPISEGQQKIASDKKLLVLSDSAPIVQKNLLALFTAVIISLRKEVQPVVSDLNAFLDNLVQWSLTRAESAFQRDAALELLASILNKHADSLKDFLDHLLSSFWDREIRDIEVTPQRRRNAIKAWSWASKALLIRNHPIASHFIDKLFEVFHDETIGWDAARIVGEVAAPDDVLTKKHHAVIRILYAQKFLNSVLPKITTSAKDSRVPREQTASLVALTSLIKSIPKPTYQHELQALIPLLIRGLELPDTDIRLNIIDTFLVAAEGDSPEHCLITGHAPTLVDLMLKNSNMTEMPSLRVRISALKFLQKLPSIVRYDILHPSKPFVMKELGKALDDPKRVVRKEAVDARASWFAYHGST</sequence>
<evidence type="ECO:0000256" key="2">
    <source>
        <dbReference type="ARBA" id="ARBA00009340"/>
    </source>
</evidence>
<dbReference type="GO" id="GO:0097361">
    <property type="term" value="C:cytosolic [4Fe-4S] assembly targeting complex"/>
    <property type="evidence" value="ECO:0007669"/>
    <property type="project" value="UniProtKB-UniRule"/>
</dbReference>
<comment type="similarity">
    <text evidence="2 5">Belongs to the MET18/MMS19 family.</text>
</comment>
<reference evidence="8 9" key="1">
    <citation type="journal article" name="Sci. Rep.">
        <title>Telomere-to-telomere assembled and centromere annotated genomes of the two main subspecies of the button mushroom Agaricus bisporus reveal especially polymorphic chromosome ends.</title>
        <authorList>
            <person name="Sonnenberg A.S.M."/>
            <person name="Sedaghat-Telgerd N."/>
            <person name="Lavrijssen B."/>
            <person name="Ohm R.A."/>
            <person name="Hendrickx P.M."/>
            <person name="Scholtmeijer K."/>
            <person name="Baars J.J.P."/>
            <person name="van Peer A."/>
        </authorList>
    </citation>
    <scope>NUCLEOTIDE SEQUENCE [LARGE SCALE GENOMIC DNA]</scope>
    <source>
        <strain evidence="8 9">H119_p4</strain>
    </source>
</reference>
<keyword evidence="5" id="KW-0234">DNA repair</keyword>
<dbReference type="Proteomes" id="UP000629468">
    <property type="component" value="Unassembled WGS sequence"/>
</dbReference>
<dbReference type="InterPro" id="IPR011989">
    <property type="entry name" value="ARM-like"/>
</dbReference>
<keyword evidence="3" id="KW-0677">Repeat</keyword>
<dbReference type="PANTHER" id="PTHR12891:SF0">
    <property type="entry name" value="MMS19 NUCLEOTIDE EXCISION REPAIR PROTEIN HOMOLOG"/>
    <property type="match status" value="1"/>
</dbReference>
<dbReference type="InterPro" id="IPR039920">
    <property type="entry name" value="MMS19"/>
</dbReference>
<dbReference type="InterPro" id="IPR016024">
    <property type="entry name" value="ARM-type_fold"/>
</dbReference>
<evidence type="ECO:0000259" key="6">
    <source>
        <dbReference type="Pfam" id="PF12460"/>
    </source>
</evidence>
<evidence type="ECO:0000256" key="3">
    <source>
        <dbReference type="ARBA" id="ARBA00022737"/>
    </source>
</evidence>
<evidence type="ECO:0000256" key="1">
    <source>
        <dbReference type="ARBA" id="ARBA00004123"/>
    </source>
</evidence>
<evidence type="ECO:0000259" key="7">
    <source>
        <dbReference type="Pfam" id="PF14500"/>
    </source>
</evidence>
<dbReference type="Pfam" id="PF12460">
    <property type="entry name" value="MMS19_C"/>
    <property type="match status" value="1"/>
</dbReference>